<dbReference type="PANTHER" id="PTHR33678:SF1">
    <property type="entry name" value="BLL1576 PROTEIN"/>
    <property type="match status" value="1"/>
</dbReference>
<evidence type="ECO:0000256" key="2">
    <source>
        <dbReference type="SAM" id="MobiDB-lite"/>
    </source>
</evidence>
<protein>
    <submittedName>
        <fullName evidence="8">IS66 family transposase</fullName>
    </submittedName>
</protein>
<proteinExistence type="predicted"/>
<evidence type="ECO:0000259" key="6">
    <source>
        <dbReference type="Pfam" id="PF13817"/>
    </source>
</evidence>
<feature type="region of interest" description="Disordered" evidence="2">
    <location>
        <begin position="83"/>
        <end position="112"/>
    </location>
</feature>
<feature type="domain" description="Transposase TnpC homeodomain" evidence="5">
    <location>
        <begin position="46"/>
        <end position="121"/>
    </location>
</feature>
<dbReference type="InterPro" id="IPR004291">
    <property type="entry name" value="Transposase_IS66_central"/>
</dbReference>
<feature type="domain" description="Transposase IS66 C-terminal" evidence="6">
    <location>
        <begin position="483"/>
        <end position="521"/>
    </location>
</feature>
<sequence>MPTTVTITAEEYEALLASRAEHDALRGDLKRASGELRVMTVERDLLKEQLKAFQRQLFAAKSETRGSEQRDLFLNEAEALAAGTAAPAQEEEGTPEIEVPAHTRKKRGRKPLDPALPRVEVRHELPESERVCPHDGQALIEIGVEVSEQLDIVPQQIRVIQHQRVKYACPCCDGGIKTAPAPARVIPKGLLTESALAWCITAKYQDGLPLYRQAALLHRFGGDLSRSTLAASVVRVGQAVQPLINLLRDHLLDAEVVYGDETPVQVLKEPGRAAQTKSFLWAQMNGSGPPVRLFTYSPTRSAAQAATLYAGIRSGSALMTDGYAPYDDIANRYKLVHLGCWAHARRYLIEAEEALPKAKRAEHPVARFIERIGKLFAVEVQAKDITAQQRQQLRAERSRPVLGELEALLLQHLHTVLPQSLFGKALHYLHGQWPKLSRYVENGAWPISNNPCENAIRPFVVGRRNWLFCDTVAGANASANLYSLVETAKANGVDPYQYLVAALKLLPKAQTADDYEALLPWNLTSAQS</sequence>
<dbReference type="Pfam" id="PF13005">
    <property type="entry name" value="zf-IS66"/>
    <property type="match status" value="1"/>
</dbReference>
<dbReference type="EMBL" id="CP085044">
    <property type="protein sequence ID" value="UZF17379.1"/>
    <property type="molecule type" value="Genomic_DNA"/>
</dbReference>
<gene>
    <name evidence="8" type="ORF">LH706_06110</name>
    <name evidence="7" type="ORF">LH706_14835</name>
    <name evidence="9" type="ORF">LH706_25870</name>
</gene>
<dbReference type="EMBL" id="CP085043">
    <property type="protein sequence ID" value="UZF16017.1"/>
    <property type="molecule type" value="Genomic_DNA"/>
</dbReference>
<dbReference type="NCBIfam" id="NF033517">
    <property type="entry name" value="transpos_IS66"/>
    <property type="match status" value="1"/>
</dbReference>
<dbReference type="Pfam" id="PF13007">
    <property type="entry name" value="LZ_Tnp_IS66"/>
    <property type="match status" value="1"/>
</dbReference>
<dbReference type="InterPro" id="IPR024463">
    <property type="entry name" value="Transposase_TnpC_homeodom"/>
</dbReference>
<evidence type="ECO:0000313" key="7">
    <source>
        <dbReference type="EMBL" id="UZF14282.1"/>
    </source>
</evidence>
<geneLocation type="plasmid" evidence="9">
    <name>p1</name>
</geneLocation>
<reference evidence="8" key="1">
    <citation type="submission" date="2021-10" db="EMBL/GenBank/DDBJ databases">
        <title>Complete genome sequences of five Ralstonia solancearum strains isolated from sunflower.</title>
        <authorList>
            <person name="She X."/>
            <person name="He Z."/>
        </authorList>
    </citation>
    <scope>NUCLEOTIDE SEQUENCE</scope>
    <source>
        <strain evidence="8">RS638</strain>
        <plasmid evidence="9">p1</plasmid>
    </source>
</reference>
<feature type="domain" description="Transposase IS66 central" evidence="3">
    <location>
        <begin position="188"/>
        <end position="476"/>
    </location>
</feature>
<organism evidence="8">
    <name type="scientific">Ralstonia solanacearum</name>
    <name type="common">Pseudomonas solanacearum</name>
    <dbReference type="NCBI Taxonomy" id="305"/>
    <lineage>
        <taxon>Bacteria</taxon>
        <taxon>Pseudomonadati</taxon>
        <taxon>Pseudomonadota</taxon>
        <taxon>Betaproteobacteria</taxon>
        <taxon>Burkholderiales</taxon>
        <taxon>Burkholderiaceae</taxon>
        <taxon>Ralstonia</taxon>
        <taxon>Ralstonia solanacearum species complex</taxon>
    </lineage>
</organism>
<dbReference type="InterPro" id="IPR052344">
    <property type="entry name" value="Transposase-related"/>
</dbReference>
<evidence type="ECO:0000313" key="9">
    <source>
        <dbReference type="EMBL" id="UZF17379.1"/>
    </source>
</evidence>
<keyword evidence="1" id="KW-0175">Coiled coil</keyword>
<dbReference type="InterPro" id="IPR024474">
    <property type="entry name" value="Znf_dom_IS66"/>
</dbReference>
<feature type="coiled-coil region" evidence="1">
    <location>
        <begin position="29"/>
        <end position="63"/>
    </location>
</feature>
<dbReference type="EMBL" id="CP085043">
    <property type="protein sequence ID" value="UZF14282.1"/>
    <property type="molecule type" value="Genomic_DNA"/>
</dbReference>
<dbReference type="Pfam" id="PF13817">
    <property type="entry name" value="DDE_Tnp_IS66_C"/>
    <property type="match status" value="1"/>
</dbReference>
<evidence type="ECO:0000256" key="1">
    <source>
        <dbReference type="SAM" id="Coils"/>
    </source>
</evidence>
<keyword evidence="9" id="KW-0614">Plasmid</keyword>
<evidence type="ECO:0000313" key="8">
    <source>
        <dbReference type="EMBL" id="UZF16017.1"/>
    </source>
</evidence>
<dbReference type="InterPro" id="IPR039552">
    <property type="entry name" value="IS66_C"/>
</dbReference>
<dbReference type="PANTHER" id="PTHR33678">
    <property type="entry name" value="BLL1576 PROTEIN"/>
    <property type="match status" value="1"/>
</dbReference>
<accession>A0ABY6NFD1</accession>
<feature type="domain" description="Transposase IS66 zinc-finger binding" evidence="4">
    <location>
        <begin position="129"/>
        <end position="173"/>
    </location>
</feature>
<evidence type="ECO:0000259" key="4">
    <source>
        <dbReference type="Pfam" id="PF13005"/>
    </source>
</evidence>
<evidence type="ECO:0000259" key="5">
    <source>
        <dbReference type="Pfam" id="PF13007"/>
    </source>
</evidence>
<dbReference type="Pfam" id="PF03050">
    <property type="entry name" value="DDE_Tnp_IS66"/>
    <property type="match status" value="1"/>
</dbReference>
<name>A0ABY6NFD1_RALSL</name>
<evidence type="ECO:0000259" key="3">
    <source>
        <dbReference type="Pfam" id="PF03050"/>
    </source>
</evidence>